<keyword evidence="4" id="KW-1185">Reference proteome</keyword>
<feature type="domain" description="VWFA" evidence="2">
    <location>
        <begin position="478"/>
        <end position="628"/>
    </location>
</feature>
<dbReference type="STRING" id="1855912.LuPra_02425"/>
<feature type="region of interest" description="Disordered" evidence="1">
    <location>
        <begin position="303"/>
        <end position="332"/>
    </location>
</feature>
<organism evidence="3 4">
    <name type="scientific">Luteitalea pratensis</name>
    <dbReference type="NCBI Taxonomy" id="1855912"/>
    <lineage>
        <taxon>Bacteria</taxon>
        <taxon>Pseudomonadati</taxon>
        <taxon>Acidobacteriota</taxon>
        <taxon>Vicinamibacteria</taxon>
        <taxon>Vicinamibacterales</taxon>
        <taxon>Vicinamibacteraceae</taxon>
        <taxon>Luteitalea</taxon>
    </lineage>
</organism>
<proteinExistence type="predicted"/>
<dbReference type="PANTHER" id="PTHR41248:SF1">
    <property type="entry name" value="NORD PROTEIN"/>
    <property type="match status" value="1"/>
</dbReference>
<accession>A0A143PKV7</accession>
<dbReference type="EMBL" id="CP015136">
    <property type="protein sequence ID" value="AMY09212.1"/>
    <property type="molecule type" value="Genomic_DNA"/>
</dbReference>
<dbReference type="InterPro" id="IPR036465">
    <property type="entry name" value="vWFA_dom_sf"/>
</dbReference>
<reference evidence="4" key="2">
    <citation type="submission" date="2016-04" db="EMBL/GenBank/DDBJ databases">
        <title>First Complete Genome Sequence of a Subdivision 6 Acidobacterium.</title>
        <authorList>
            <person name="Huang S."/>
            <person name="Vieira S."/>
            <person name="Bunk B."/>
            <person name="Riedel T."/>
            <person name="Sproeer C."/>
            <person name="Overmann J."/>
        </authorList>
    </citation>
    <scope>NUCLEOTIDE SEQUENCE [LARGE SCALE GENOMIC DNA]</scope>
    <source>
        <strain evidence="4">DSM 100886 HEG_-6_39</strain>
    </source>
</reference>
<evidence type="ECO:0000259" key="2">
    <source>
        <dbReference type="PROSITE" id="PS50234"/>
    </source>
</evidence>
<sequence length="667" mass="73373">MAEPEELILEGAHFATRVAREAWRRYGATPEDRATALCAVRTRLEIFLTALLGRSIAIAPMQPPAPVSWLARLARHPSRSRPDGLLHSATDGRRVYLPAAVPPETCGLDALAIYRLMAVQQAVRMVRGTAVVSEDIASGETRDWFLLAEAATVDRWIAREVRGLVPGLSAARAFALASGIGRRPSPFSFAVEDQIQAFLAADPLTPPFTVDADGSPEQSLAWARAQTGRGDRRRYREVLLPWYWGNIIAAHRLLEPATPPAAGESVPTIPRLRVTEMRRRPEVRAAAEGEDDDNAGTWVIRADEPQESVEDPFGMQRPVDRDDDADPEALADSLSDLPEARVVCTPGPVREALRSGDPVERVPGSTPIAPARWGLVYPEWDHRLRAYRSRGAIVREPAPPLGDVAWIGAAKARHARLARRVRARFERLRPCYVRLDRQTDGSEPDIAGWVSACADQRAGVATDGRLYIEHRRSRRQLAVALLADVSASTDGWVSDTRRIVDVEKDALLVVCEALDALGDRYGIFAFSGEGPDDVAVLSLKSFDERRTLVVDRRIAALDSDRYTRMGAAIRHTTAALARESAARRLLLILSDGKPNDVDVYEGSYGVEDTRQAVAEARLQGIAVFCVTVDREAPRYAARVFGRSGFAILRHADALPMVVVDVLRQLVR</sequence>
<gene>
    <name evidence="3" type="ORF">LuPra_02425</name>
</gene>
<dbReference type="InterPro" id="IPR051928">
    <property type="entry name" value="NorD/CobT"/>
</dbReference>
<dbReference type="SUPFAM" id="SSF53300">
    <property type="entry name" value="vWA-like"/>
    <property type="match status" value="1"/>
</dbReference>
<dbReference type="SMART" id="SM00327">
    <property type="entry name" value="VWA"/>
    <property type="match status" value="1"/>
</dbReference>
<dbReference type="AlphaFoldDB" id="A0A143PKV7"/>
<dbReference type="PROSITE" id="PS50234">
    <property type="entry name" value="VWFA"/>
    <property type="match status" value="1"/>
</dbReference>
<dbReference type="PANTHER" id="PTHR41248">
    <property type="entry name" value="NORD PROTEIN"/>
    <property type="match status" value="1"/>
</dbReference>
<dbReference type="InterPro" id="IPR002035">
    <property type="entry name" value="VWF_A"/>
</dbReference>
<dbReference type="KEGG" id="abac:LuPra_02425"/>
<evidence type="ECO:0000313" key="3">
    <source>
        <dbReference type="EMBL" id="AMY09212.1"/>
    </source>
</evidence>
<dbReference type="Proteomes" id="UP000076079">
    <property type="component" value="Chromosome"/>
</dbReference>
<dbReference type="Pfam" id="PF00092">
    <property type="entry name" value="VWA"/>
    <property type="match status" value="1"/>
</dbReference>
<evidence type="ECO:0000313" key="4">
    <source>
        <dbReference type="Proteomes" id="UP000076079"/>
    </source>
</evidence>
<protein>
    <submittedName>
        <fullName evidence="3">Nitric oxide reductase activation protein</fullName>
    </submittedName>
</protein>
<name>A0A143PKV7_LUTPR</name>
<dbReference type="CDD" id="cd01454">
    <property type="entry name" value="vWA_norD_type"/>
    <property type="match status" value="1"/>
</dbReference>
<evidence type="ECO:0000256" key="1">
    <source>
        <dbReference type="SAM" id="MobiDB-lite"/>
    </source>
</evidence>
<dbReference type="Gene3D" id="3.40.50.410">
    <property type="entry name" value="von Willebrand factor, type A domain"/>
    <property type="match status" value="1"/>
</dbReference>
<dbReference type="PATRIC" id="fig|1813736.3.peg.2549"/>
<dbReference type="OrthoDB" id="9781333at2"/>
<reference evidence="3 4" key="1">
    <citation type="journal article" date="2016" name="Genome Announc.">
        <title>First Complete Genome Sequence of a Subdivision 6 Acidobacterium Strain.</title>
        <authorList>
            <person name="Huang S."/>
            <person name="Vieira S."/>
            <person name="Bunk B."/>
            <person name="Riedel T."/>
            <person name="Sproer C."/>
            <person name="Overmann J."/>
        </authorList>
    </citation>
    <scope>NUCLEOTIDE SEQUENCE [LARGE SCALE GENOMIC DNA]</scope>
    <source>
        <strain evidence="4">DSM 100886 HEG_-6_39</strain>
    </source>
</reference>
<dbReference type="RefSeq" id="WP_110170977.1">
    <property type="nucleotide sequence ID" value="NZ_CP015136.1"/>
</dbReference>